<protein>
    <submittedName>
        <fullName evidence="1">Uncharacterized protein</fullName>
    </submittedName>
</protein>
<evidence type="ECO:0000313" key="2">
    <source>
        <dbReference type="Proteomes" id="UP000465361"/>
    </source>
</evidence>
<dbReference type="EMBL" id="BLKW01000002">
    <property type="protein sequence ID" value="GFG73223.1"/>
    <property type="molecule type" value="Genomic_DNA"/>
</dbReference>
<dbReference type="AlphaFoldDB" id="A0A7I9XT99"/>
<accession>A0A7I9XT99</accession>
<evidence type="ECO:0000313" key="1">
    <source>
        <dbReference type="EMBL" id="GFG73223.1"/>
    </source>
</evidence>
<reference evidence="1 2" key="1">
    <citation type="journal article" date="2019" name="Emerg. Microbes Infect.">
        <title>Comprehensive subspecies identification of 175 nontuberculous mycobacteria species based on 7547 genomic profiles.</title>
        <authorList>
            <person name="Matsumoto Y."/>
            <person name="Kinjo T."/>
            <person name="Motooka D."/>
            <person name="Nabeya D."/>
            <person name="Jung N."/>
            <person name="Uechi K."/>
            <person name="Horii T."/>
            <person name="Iida T."/>
            <person name="Fujita J."/>
            <person name="Nakamura S."/>
        </authorList>
    </citation>
    <scope>NUCLEOTIDE SEQUENCE [LARGE SCALE GENOMIC DNA]</scope>
    <source>
        <strain evidence="1 2">JCM 17322</strain>
    </source>
</reference>
<gene>
    <name evidence="1" type="ORF">MBOT_05880</name>
</gene>
<organism evidence="1 2">
    <name type="scientific">Mycobacterium botniense</name>
    <dbReference type="NCBI Taxonomy" id="84962"/>
    <lineage>
        <taxon>Bacteria</taxon>
        <taxon>Bacillati</taxon>
        <taxon>Actinomycetota</taxon>
        <taxon>Actinomycetes</taxon>
        <taxon>Mycobacteriales</taxon>
        <taxon>Mycobacteriaceae</taxon>
        <taxon>Mycobacterium</taxon>
    </lineage>
</organism>
<proteinExistence type="predicted"/>
<name>A0A7I9XT99_9MYCO</name>
<dbReference type="Proteomes" id="UP000465361">
    <property type="component" value="Unassembled WGS sequence"/>
</dbReference>
<comment type="caution">
    <text evidence="1">The sequence shown here is derived from an EMBL/GenBank/DDBJ whole genome shotgun (WGS) entry which is preliminary data.</text>
</comment>
<keyword evidence="2" id="KW-1185">Reference proteome</keyword>
<sequence>MVAEYPQRILTNGHLPLFSGKAEQVSFNIRESSVLEFGSAQVQIEPAGTCICGFATLVKTLGGGVSEVPRAALVARHKYEAVERLMMEITSYGD</sequence>